<keyword evidence="4" id="KW-1185">Reference proteome</keyword>
<feature type="domain" description="Chromo" evidence="2">
    <location>
        <begin position="123"/>
        <end position="170"/>
    </location>
</feature>
<organism evidence="3 4">
    <name type="scientific">Amphiprion ocellaris</name>
    <name type="common">Clown anemonefish</name>
    <dbReference type="NCBI Taxonomy" id="80972"/>
    <lineage>
        <taxon>Eukaryota</taxon>
        <taxon>Metazoa</taxon>
        <taxon>Chordata</taxon>
        <taxon>Craniata</taxon>
        <taxon>Vertebrata</taxon>
        <taxon>Euteleostomi</taxon>
        <taxon>Actinopterygii</taxon>
        <taxon>Neopterygii</taxon>
        <taxon>Teleostei</taxon>
        <taxon>Neoteleostei</taxon>
        <taxon>Acanthomorphata</taxon>
        <taxon>Ovalentaria</taxon>
        <taxon>Pomacentridae</taxon>
        <taxon>Amphiprion</taxon>
    </lineage>
</organism>
<evidence type="ECO:0000259" key="2">
    <source>
        <dbReference type="PROSITE" id="PS50013"/>
    </source>
</evidence>
<reference evidence="3" key="2">
    <citation type="submission" date="2025-08" db="UniProtKB">
        <authorList>
            <consortium name="Ensembl"/>
        </authorList>
    </citation>
    <scope>IDENTIFICATION</scope>
</reference>
<dbReference type="SMART" id="SM00298">
    <property type="entry name" value="CHROMO"/>
    <property type="match status" value="1"/>
</dbReference>
<dbReference type="InterPro" id="IPR056924">
    <property type="entry name" value="SH3_Tf2-1"/>
</dbReference>
<accession>A0AAQ6A6K6</accession>
<protein>
    <recommendedName>
        <fullName evidence="2">Chromo domain-containing protein</fullName>
    </recommendedName>
</protein>
<dbReference type="Gene3D" id="2.40.50.40">
    <property type="match status" value="1"/>
</dbReference>
<dbReference type="PROSITE" id="PS50013">
    <property type="entry name" value="CHROMO_2"/>
    <property type="match status" value="1"/>
</dbReference>
<dbReference type="InterPro" id="IPR000953">
    <property type="entry name" value="Chromo/chromo_shadow_dom"/>
</dbReference>
<name>A0AAQ6A6K6_AMPOC</name>
<dbReference type="Pfam" id="PF00385">
    <property type="entry name" value="Chromo"/>
    <property type="match status" value="1"/>
</dbReference>
<proteinExistence type="predicted"/>
<dbReference type="GO" id="GO:0005634">
    <property type="term" value="C:nucleus"/>
    <property type="evidence" value="ECO:0007669"/>
    <property type="project" value="UniProtKB-SubCell"/>
</dbReference>
<evidence type="ECO:0000256" key="1">
    <source>
        <dbReference type="ARBA" id="ARBA00004123"/>
    </source>
</evidence>
<comment type="subcellular location">
    <subcellularLocation>
        <location evidence="1">Nucleus</location>
    </subcellularLocation>
</comment>
<dbReference type="Pfam" id="PF24626">
    <property type="entry name" value="SH3_Tf2-1"/>
    <property type="match status" value="1"/>
</dbReference>
<reference evidence="3 4" key="1">
    <citation type="submission" date="2022-01" db="EMBL/GenBank/DDBJ databases">
        <title>A chromosome-scale genome assembly of the false clownfish, Amphiprion ocellaris.</title>
        <authorList>
            <person name="Ryu T."/>
        </authorList>
    </citation>
    <scope>NUCLEOTIDE SEQUENCE [LARGE SCALE GENOMIC DNA]</scope>
</reference>
<dbReference type="InterPro" id="IPR016197">
    <property type="entry name" value="Chromo-like_dom_sf"/>
</dbReference>
<dbReference type="InterPro" id="IPR023780">
    <property type="entry name" value="Chromo_domain"/>
</dbReference>
<sequence>MIKKFGSTWRKARRALLWALQWMSDQANLHRRPAPEYHLGQKVWLRAKDIPLRVDSKKLAPRFVGPFTVDRVMNSNSVCLNLPSMKIHPTFHVSQIKPVLESSLALSVRPSPPPRVIDDAPAYTVRRLLDVRHWGRGVQFLVDWEGYGPEERSWVRRRQILDSTLIRDFYHCHPDQPRGHLEVPVEGRLLSRPQSEAVINGNALPSSGLALSLSFLPRCALAEAWLQVWLIVIGQSCAGGSQLISHSNISINPDATCRLMLDRLLTTNLTPACFCHPDLVFPSSRAIGFSLDWITLSI</sequence>
<dbReference type="Ensembl" id="ENSAOCT00000071699.1">
    <property type="protein sequence ID" value="ENSAOCP00000072366.1"/>
    <property type="gene ID" value="ENSAOCG00000025910.1"/>
</dbReference>
<evidence type="ECO:0000313" key="4">
    <source>
        <dbReference type="Proteomes" id="UP001501940"/>
    </source>
</evidence>
<dbReference type="SUPFAM" id="SSF54160">
    <property type="entry name" value="Chromo domain-like"/>
    <property type="match status" value="1"/>
</dbReference>
<reference evidence="3" key="3">
    <citation type="submission" date="2025-09" db="UniProtKB">
        <authorList>
            <consortium name="Ensembl"/>
        </authorList>
    </citation>
    <scope>IDENTIFICATION</scope>
</reference>
<dbReference type="AlphaFoldDB" id="A0AAQ6A6K6"/>
<dbReference type="Proteomes" id="UP001501940">
    <property type="component" value="Chromosome 16"/>
</dbReference>
<evidence type="ECO:0000313" key="3">
    <source>
        <dbReference type="Ensembl" id="ENSAOCP00000072366.1"/>
    </source>
</evidence>
<dbReference type="GeneTree" id="ENSGT01150000287422"/>